<dbReference type="Gene3D" id="3.40.50.1820">
    <property type="entry name" value="alpha/beta hydrolase"/>
    <property type="match status" value="1"/>
</dbReference>
<evidence type="ECO:0000256" key="2">
    <source>
        <dbReference type="SAM" id="MobiDB-lite"/>
    </source>
</evidence>
<dbReference type="InterPro" id="IPR050955">
    <property type="entry name" value="Plant_Biomass_Hydrol_Est"/>
</dbReference>
<dbReference type="InterPro" id="IPR029058">
    <property type="entry name" value="AB_hydrolase_fold"/>
</dbReference>
<evidence type="ECO:0000256" key="1">
    <source>
        <dbReference type="ARBA" id="ARBA00022729"/>
    </source>
</evidence>
<evidence type="ECO:0000313" key="3">
    <source>
        <dbReference type="EMBL" id="PTN10232.1"/>
    </source>
</evidence>
<dbReference type="AlphaFoldDB" id="A0A2T5C5T6"/>
<evidence type="ECO:0000313" key="4">
    <source>
        <dbReference type="Proteomes" id="UP000243525"/>
    </source>
</evidence>
<keyword evidence="1" id="KW-0732">Signal</keyword>
<dbReference type="RefSeq" id="WP_107821008.1">
    <property type="nucleotide sequence ID" value="NZ_OY782574.1"/>
</dbReference>
<name>A0A2T5C5T6_9BACT</name>
<proteinExistence type="predicted"/>
<dbReference type="OrthoDB" id="9764953at2"/>
<dbReference type="PANTHER" id="PTHR43037:SF1">
    <property type="entry name" value="BLL1128 PROTEIN"/>
    <property type="match status" value="1"/>
</dbReference>
<protein>
    <recommendedName>
        <fullName evidence="5">Esterase</fullName>
    </recommendedName>
</protein>
<comment type="caution">
    <text evidence="3">The sequence shown here is derived from an EMBL/GenBank/DDBJ whole genome shotgun (WGS) entry which is preliminary data.</text>
</comment>
<feature type="region of interest" description="Disordered" evidence="2">
    <location>
        <begin position="252"/>
        <end position="271"/>
    </location>
</feature>
<keyword evidence="4" id="KW-1185">Reference proteome</keyword>
<organism evidence="3 4">
    <name type="scientific">Mangrovibacterium marinum</name>
    <dbReference type="NCBI Taxonomy" id="1639118"/>
    <lineage>
        <taxon>Bacteria</taxon>
        <taxon>Pseudomonadati</taxon>
        <taxon>Bacteroidota</taxon>
        <taxon>Bacteroidia</taxon>
        <taxon>Marinilabiliales</taxon>
        <taxon>Prolixibacteraceae</taxon>
        <taxon>Mangrovibacterium</taxon>
    </lineage>
</organism>
<dbReference type="EMBL" id="QAAD01000002">
    <property type="protein sequence ID" value="PTN10232.1"/>
    <property type="molecule type" value="Genomic_DNA"/>
</dbReference>
<dbReference type="SUPFAM" id="SSF53474">
    <property type="entry name" value="alpha/beta-Hydrolases"/>
    <property type="match status" value="1"/>
</dbReference>
<evidence type="ECO:0008006" key="5">
    <source>
        <dbReference type="Google" id="ProtNLM"/>
    </source>
</evidence>
<dbReference type="PANTHER" id="PTHR43037">
    <property type="entry name" value="UNNAMED PRODUCT-RELATED"/>
    <property type="match status" value="1"/>
</dbReference>
<accession>A0A2T5C5T6</accession>
<sequence>MRLKLLFIVFLFFSIAFRLEAAEGERPLKQVHYNYLTYVPENYDSTQANLYPVVIYLHGRSASGTDLNRVRRYGLPYFLDHGKKMDFIVVAPQCPWGKRWSSENWLDSMMVELNAKYRIDNDRIYLTGMSLGGFGTWELANMYPNRFAAIAPMCGGGNTAWADNIFHIPTWVFHGVQDRLVPVLRSDQMVKALEAHHALVKYDRLSKKGHDLSRLFNDDRLYAWFAQFTRRPIDEDNSLPPIEPLWFSEFKSPTPEVSPTSGLPSPRIGSF</sequence>
<dbReference type="Proteomes" id="UP000243525">
    <property type="component" value="Unassembled WGS sequence"/>
</dbReference>
<gene>
    <name evidence="3" type="ORF">C8N47_102217</name>
</gene>
<dbReference type="ESTHER" id="9bact-a0a2t5c5t6">
    <property type="family name" value="5_AlphaBeta_hydrolase"/>
</dbReference>
<reference evidence="3 4" key="1">
    <citation type="submission" date="2018-04" db="EMBL/GenBank/DDBJ databases">
        <title>Genomic Encyclopedia of Archaeal and Bacterial Type Strains, Phase II (KMG-II): from individual species to whole genera.</title>
        <authorList>
            <person name="Goeker M."/>
        </authorList>
    </citation>
    <scope>NUCLEOTIDE SEQUENCE [LARGE SCALE GENOMIC DNA]</scope>
    <source>
        <strain evidence="3 4">DSM 28823</strain>
    </source>
</reference>